<proteinExistence type="predicted"/>
<feature type="transmembrane region" description="Helical" evidence="2">
    <location>
        <begin position="27"/>
        <end position="47"/>
    </location>
</feature>
<evidence type="ECO:0000313" key="4">
    <source>
        <dbReference type="Proteomes" id="UP001303001"/>
    </source>
</evidence>
<name>A0ABZ0A1R6_9ACTN</name>
<keyword evidence="2" id="KW-0812">Transmembrane</keyword>
<organism evidence="3 4">
    <name type="scientific">Micromonospora halotolerans</name>
    <dbReference type="NCBI Taxonomy" id="709879"/>
    <lineage>
        <taxon>Bacteria</taxon>
        <taxon>Bacillati</taxon>
        <taxon>Actinomycetota</taxon>
        <taxon>Actinomycetes</taxon>
        <taxon>Micromonosporales</taxon>
        <taxon>Micromonosporaceae</taxon>
        <taxon>Micromonospora</taxon>
    </lineage>
</organism>
<feature type="region of interest" description="Disordered" evidence="1">
    <location>
        <begin position="1"/>
        <end position="20"/>
    </location>
</feature>
<evidence type="ECO:0008006" key="5">
    <source>
        <dbReference type="Google" id="ProtNLM"/>
    </source>
</evidence>
<protein>
    <recommendedName>
        <fullName evidence="5">DUF4367 domain-containing protein</fullName>
    </recommendedName>
</protein>
<dbReference type="EMBL" id="CP134876">
    <property type="protein sequence ID" value="WNM41518.1"/>
    <property type="molecule type" value="Genomic_DNA"/>
</dbReference>
<sequence>METRSGRPELTVSGETPAAGRAPRNRWITLVVAAAAIGVALVGSFFVRQQRATDEVAPRPSALADAPSALPWLSAMVARDGTSVTVYAGTSAQCKELVQPRAAVAGQDGAQVVVAVRARVLGAADCATSGVAVPVLLSLPEPLGDRVLRDGASGEVRPTYFARDLPDLGQRWSPHPGQWAATDEGWYQGYNGPEGLHLVVTAGRTAEVRRPAGGTPVTIGARDGVVTGAAERSWTVWWAAGEVTYSLRLTPAEGATVSLREFQREISRFTWR</sequence>
<keyword evidence="2" id="KW-1133">Transmembrane helix</keyword>
<reference evidence="3 4" key="1">
    <citation type="submission" date="2023-09" db="EMBL/GenBank/DDBJ databases">
        <title>Micromonospora halotolerans DSM 45598 genome sequence.</title>
        <authorList>
            <person name="Mo P."/>
        </authorList>
    </citation>
    <scope>NUCLEOTIDE SEQUENCE [LARGE SCALE GENOMIC DNA]</scope>
    <source>
        <strain evidence="3 4">DSM 45598</strain>
    </source>
</reference>
<keyword evidence="2" id="KW-0472">Membrane</keyword>
<dbReference type="RefSeq" id="WP_313723432.1">
    <property type="nucleotide sequence ID" value="NZ_CP134876.1"/>
</dbReference>
<evidence type="ECO:0000313" key="3">
    <source>
        <dbReference type="EMBL" id="WNM41518.1"/>
    </source>
</evidence>
<accession>A0ABZ0A1R6</accession>
<evidence type="ECO:0000256" key="2">
    <source>
        <dbReference type="SAM" id="Phobius"/>
    </source>
</evidence>
<evidence type="ECO:0000256" key="1">
    <source>
        <dbReference type="SAM" id="MobiDB-lite"/>
    </source>
</evidence>
<dbReference type="Proteomes" id="UP001303001">
    <property type="component" value="Chromosome"/>
</dbReference>
<gene>
    <name evidence="3" type="ORF">RMN56_09315</name>
</gene>
<keyword evidence="4" id="KW-1185">Reference proteome</keyword>